<protein>
    <submittedName>
        <fullName evidence="1">Uncharacterized protein</fullName>
    </submittedName>
</protein>
<comment type="caution">
    <text evidence="1">The sequence shown here is derived from an EMBL/GenBank/DDBJ whole genome shotgun (WGS) entry which is preliminary data.</text>
</comment>
<dbReference type="EMBL" id="BKCJ010007893">
    <property type="protein sequence ID" value="GEU79538.1"/>
    <property type="molecule type" value="Genomic_DNA"/>
</dbReference>
<dbReference type="AlphaFoldDB" id="A0A6L2N003"/>
<reference evidence="1" key="1">
    <citation type="journal article" date="2019" name="Sci. Rep.">
        <title>Draft genome of Tanacetum cinerariifolium, the natural source of mosquito coil.</title>
        <authorList>
            <person name="Yamashiro T."/>
            <person name="Shiraishi A."/>
            <person name="Satake H."/>
            <person name="Nakayama K."/>
        </authorList>
    </citation>
    <scope>NUCLEOTIDE SEQUENCE</scope>
</reference>
<gene>
    <name evidence="1" type="ORF">Tci_051516</name>
</gene>
<sequence>MVERYTHGTMRGMRKKSDGKVLDDALPLGRANGSRFMGMTRKEMEEEGGFYSKEMEFEVTPIRIDLVKMFLFGRNPFSYAVTNVVTDCSYLGLRMKSRLSLKNNMPLRDKTIIALINKPAFYRIIHG</sequence>
<name>A0A6L2N003_TANCI</name>
<accession>A0A6L2N003</accession>
<organism evidence="1">
    <name type="scientific">Tanacetum cinerariifolium</name>
    <name type="common">Dalmatian daisy</name>
    <name type="synonym">Chrysanthemum cinerariifolium</name>
    <dbReference type="NCBI Taxonomy" id="118510"/>
    <lineage>
        <taxon>Eukaryota</taxon>
        <taxon>Viridiplantae</taxon>
        <taxon>Streptophyta</taxon>
        <taxon>Embryophyta</taxon>
        <taxon>Tracheophyta</taxon>
        <taxon>Spermatophyta</taxon>
        <taxon>Magnoliopsida</taxon>
        <taxon>eudicotyledons</taxon>
        <taxon>Gunneridae</taxon>
        <taxon>Pentapetalae</taxon>
        <taxon>asterids</taxon>
        <taxon>campanulids</taxon>
        <taxon>Asterales</taxon>
        <taxon>Asteraceae</taxon>
        <taxon>Asteroideae</taxon>
        <taxon>Anthemideae</taxon>
        <taxon>Anthemidinae</taxon>
        <taxon>Tanacetum</taxon>
    </lineage>
</organism>
<proteinExistence type="predicted"/>
<evidence type="ECO:0000313" key="1">
    <source>
        <dbReference type="EMBL" id="GEU79538.1"/>
    </source>
</evidence>